<proteinExistence type="predicted"/>
<evidence type="ECO:0000313" key="3">
    <source>
        <dbReference type="EMBL" id="RDL34770.1"/>
    </source>
</evidence>
<organism evidence="3 4">
    <name type="scientific">Venustampulla echinocandica</name>
    <dbReference type="NCBI Taxonomy" id="2656787"/>
    <lineage>
        <taxon>Eukaryota</taxon>
        <taxon>Fungi</taxon>
        <taxon>Dikarya</taxon>
        <taxon>Ascomycota</taxon>
        <taxon>Pezizomycotina</taxon>
        <taxon>Leotiomycetes</taxon>
        <taxon>Helotiales</taxon>
        <taxon>Pleuroascaceae</taxon>
        <taxon>Venustampulla</taxon>
    </lineage>
</organism>
<reference evidence="3 4" key="1">
    <citation type="journal article" date="2018" name="IMA Fungus">
        <title>IMA Genome-F 9: Draft genome sequence of Annulohypoxylon stygium, Aspergillus mulundensis, Berkeleyomyces basicola (syn. Thielaviopsis basicola), Ceratocystis smalleyi, two Cercospora beticola strains, Coleophoma cylindrospora, Fusarium fracticaudum, Phialophora cf. hyalina, and Morchella septimelata.</title>
        <authorList>
            <person name="Wingfield B.D."/>
            <person name="Bills G.F."/>
            <person name="Dong Y."/>
            <person name="Huang W."/>
            <person name="Nel W.J."/>
            <person name="Swalarsk-Parry B.S."/>
            <person name="Vaghefi N."/>
            <person name="Wilken P.M."/>
            <person name="An Z."/>
            <person name="de Beer Z.W."/>
            <person name="De Vos L."/>
            <person name="Chen L."/>
            <person name="Duong T.A."/>
            <person name="Gao Y."/>
            <person name="Hammerbacher A."/>
            <person name="Kikkert J.R."/>
            <person name="Li Y."/>
            <person name="Li H."/>
            <person name="Li K."/>
            <person name="Li Q."/>
            <person name="Liu X."/>
            <person name="Ma X."/>
            <person name="Naidoo K."/>
            <person name="Pethybridge S.J."/>
            <person name="Sun J."/>
            <person name="Steenkamp E.T."/>
            <person name="van der Nest M.A."/>
            <person name="van Wyk S."/>
            <person name="Wingfield M.J."/>
            <person name="Xiong C."/>
            <person name="Yue Q."/>
            <person name="Zhang X."/>
        </authorList>
    </citation>
    <scope>NUCLEOTIDE SEQUENCE [LARGE SCALE GENOMIC DNA]</scope>
    <source>
        <strain evidence="3 4">BP 5553</strain>
    </source>
</reference>
<feature type="transmembrane region" description="Helical" evidence="2">
    <location>
        <begin position="95"/>
        <end position="114"/>
    </location>
</feature>
<accession>A0A370THV8</accession>
<sequence length="204" mass="22467">MAAFLRSFVESHQVEIKRVSSGAMIGSALAFVGVSRPPYEGGLVYYASISIYITFMVIFMWIHWIELTDNAFCVILAIFVTGKLLFVPSHIRHHFAPYVPFVESLAILMAVWLAPRSPSFLASRALSDQGSIRSNGYFQEWANSDAPWNPIEFSHMDQAFDEARGPGVPSSNGSISTDEYGAAYSDGVNSSPCSSENTTDPFFS</sequence>
<feature type="transmembrane region" description="Helical" evidence="2">
    <location>
        <begin position="71"/>
        <end position="89"/>
    </location>
</feature>
<feature type="transmembrane region" description="Helical" evidence="2">
    <location>
        <begin position="43"/>
        <end position="64"/>
    </location>
</feature>
<dbReference type="EMBL" id="NPIC01000007">
    <property type="protein sequence ID" value="RDL34770.1"/>
    <property type="molecule type" value="Genomic_DNA"/>
</dbReference>
<evidence type="ECO:0000313" key="4">
    <source>
        <dbReference type="Proteomes" id="UP000254866"/>
    </source>
</evidence>
<dbReference type="AlphaFoldDB" id="A0A370THV8"/>
<keyword evidence="4" id="KW-1185">Reference proteome</keyword>
<keyword evidence="2" id="KW-0472">Membrane</keyword>
<evidence type="ECO:0000256" key="2">
    <source>
        <dbReference type="SAM" id="Phobius"/>
    </source>
</evidence>
<feature type="region of interest" description="Disordered" evidence="1">
    <location>
        <begin position="163"/>
        <end position="204"/>
    </location>
</feature>
<evidence type="ECO:0000256" key="1">
    <source>
        <dbReference type="SAM" id="MobiDB-lite"/>
    </source>
</evidence>
<name>A0A370THV8_9HELO</name>
<keyword evidence="2" id="KW-0812">Transmembrane</keyword>
<dbReference type="Proteomes" id="UP000254866">
    <property type="component" value="Unassembled WGS sequence"/>
</dbReference>
<dbReference type="GeneID" id="43600747"/>
<comment type="caution">
    <text evidence="3">The sequence shown here is derived from an EMBL/GenBank/DDBJ whole genome shotgun (WGS) entry which is preliminary data.</text>
</comment>
<dbReference type="RefSeq" id="XP_031867752.1">
    <property type="nucleotide sequence ID" value="XM_032016521.1"/>
</dbReference>
<feature type="compositionally biased region" description="Polar residues" evidence="1">
    <location>
        <begin position="187"/>
        <end position="204"/>
    </location>
</feature>
<gene>
    <name evidence="3" type="ORF">BP5553_07898</name>
</gene>
<protein>
    <submittedName>
        <fullName evidence="3">Uncharacterized protein</fullName>
    </submittedName>
</protein>
<keyword evidence="2" id="KW-1133">Transmembrane helix</keyword>